<evidence type="ECO:0000256" key="1">
    <source>
        <dbReference type="SAM" id="Phobius"/>
    </source>
</evidence>
<keyword evidence="1" id="KW-1133">Transmembrane helix</keyword>
<sequence>MAKVIARRMHIPGVPWGRNAFDFPAPLFVIVHFLSIFLFLGLALAVGAHFNHSHTWSRPLLLVLILLILLISLFTRVDVQKTRRSPLSVRLLTSGRILLSPSPSTLPRRGGCYGFGEAKIDLPYCLPVNVVTGAKDERSGTEHSRLT</sequence>
<feature type="transmembrane region" description="Helical" evidence="1">
    <location>
        <begin position="27"/>
        <end position="50"/>
    </location>
</feature>
<dbReference type="Proteomes" id="UP001281003">
    <property type="component" value="Unassembled WGS sequence"/>
</dbReference>
<dbReference type="AlphaFoldDB" id="A0AAE0P8N3"/>
<name>A0AAE0P8N3_SORBR</name>
<protein>
    <submittedName>
        <fullName evidence="2">Uncharacterized protein</fullName>
    </submittedName>
</protein>
<keyword evidence="3" id="KW-1185">Reference proteome</keyword>
<reference evidence="2" key="2">
    <citation type="submission" date="2023-07" db="EMBL/GenBank/DDBJ databases">
        <authorList>
            <consortium name="Lawrence Berkeley National Laboratory"/>
            <person name="Haridas S."/>
            <person name="Hensen N."/>
            <person name="Bonometti L."/>
            <person name="Westerberg I."/>
            <person name="Brannstrom I.O."/>
            <person name="Guillou S."/>
            <person name="Cros-Aarteil S."/>
            <person name="Calhoun S."/>
            <person name="Kuo A."/>
            <person name="Mondo S."/>
            <person name="Pangilinan J."/>
            <person name="Riley R."/>
            <person name="LaButti K."/>
            <person name="Andreopoulos B."/>
            <person name="Lipzen A."/>
            <person name="Chen C."/>
            <person name="Yanf M."/>
            <person name="Daum C."/>
            <person name="Ng V."/>
            <person name="Clum A."/>
            <person name="Steindorff A."/>
            <person name="Ohm R."/>
            <person name="Martin F."/>
            <person name="Silar P."/>
            <person name="Natvig D."/>
            <person name="Lalanne C."/>
            <person name="Gautier V."/>
            <person name="Ament-velasquez S.L."/>
            <person name="Kruys A."/>
            <person name="Hutchinson M.I."/>
            <person name="Powell A.J."/>
            <person name="Barry K."/>
            <person name="Miller A.N."/>
            <person name="Grigoriev I.V."/>
            <person name="Debuchy R."/>
            <person name="Gladieux P."/>
            <person name="Thoren M.H."/>
            <person name="Johannesson H."/>
        </authorList>
    </citation>
    <scope>NUCLEOTIDE SEQUENCE</scope>
    <source>
        <strain evidence="2">FGSC 1904</strain>
    </source>
</reference>
<accession>A0AAE0P8N3</accession>
<comment type="caution">
    <text evidence="2">The sequence shown here is derived from an EMBL/GenBank/DDBJ whole genome shotgun (WGS) entry which is preliminary data.</text>
</comment>
<reference evidence="2" key="1">
    <citation type="journal article" date="2023" name="Mol. Phylogenet. Evol.">
        <title>Genome-scale phylogeny and comparative genomics of the fungal order Sordariales.</title>
        <authorList>
            <person name="Hensen N."/>
            <person name="Bonometti L."/>
            <person name="Westerberg I."/>
            <person name="Brannstrom I.O."/>
            <person name="Guillou S."/>
            <person name="Cros-Aarteil S."/>
            <person name="Calhoun S."/>
            <person name="Haridas S."/>
            <person name="Kuo A."/>
            <person name="Mondo S."/>
            <person name="Pangilinan J."/>
            <person name="Riley R."/>
            <person name="LaButti K."/>
            <person name="Andreopoulos B."/>
            <person name="Lipzen A."/>
            <person name="Chen C."/>
            <person name="Yan M."/>
            <person name="Daum C."/>
            <person name="Ng V."/>
            <person name="Clum A."/>
            <person name="Steindorff A."/>
            <person name="Ohm R.A."/>
            <person name="Martin F."/>
            <person name="Silar P."/>
            <person name="Natvig D.O."/>
            <person name="Lalanne C."/>
            <person name="Gautier V."/>
            <person name="Ament-Velasquez S.L."/>
            <person name="Kruys A."/>
            <person name="Hutchinson M.I."/>
            <person name="Powell A.J."/>
            <person name="Barry K."/>
            <person name="Miller A.N."/>
            <person name="Grigoriev I.V."/>
            <person name="Debuchy R."/>
            <person name="Gladieux P."/>
            <person name="Hiltunen Thoren M."/>
            <person name="Johannesson H."/>
        </authorList>
    </citation>
    <scope>NUCLEOTIDE SEQUENCE</scope>
    <source>
        <strain evidence="2">FGSC 1904</strain>
    </source>
</reference>
<feature type="transmembrane region" description="Helical" evidence="1">
    <location>
        <begin position="56"/>
        <end position="75"/>
    </location>
</feature>
<organism evidence="2 3">
    <name type="scientific">Sordaria brevicollis</name>
    <dbReference type="NCBI Taxonomy" id="83679"/>
    <lineage>
        <taxon>Eukaryota</taxon>
        <taxon>Fungi</taxon>
        <taxon>Dikarya</taxon>
        <taxon>Ascomycota</taxon>
        <taxon>Pezizomycotina</taxon>
        <taxon>Sordariomycetes</taxon>
        <taxon>Sordariomycetidae</taxon>
        <taxon>Sordariales</taxon>
        <taxon>Sordariaceae</taxon>
        <taxon>Sordaria</taxon>
    </lineage>
</organism>
<gene>
    <name evidence="2" type="ORF">B0T20DRAFT_481716</name>
</gene>
<keyword evidence="1" id="KW-0472">Membrane</keyword>
<evidence type="ECO:0000313" key="2">
    <source>
        <dbReference type="EMBL" id="KAK3395354.1"/>
    </source>
</evidence>
<evidence type="ECO:0000313" key="3">
    <source>
        <dbReference type="Proteomes" id="UP001281003"/>
    </source>
</evidence>
<proteinExistence type="predicted"/>
<dbReference type="EMBL" id="JAUTDP010000010">
    <property type="protein sequence ID" value="KAK3395354.1"/>
    <property type="molecule type" value="Genomic_DNA"/>
</dbReference>
<keyword evidence="1" id="KW-0812">Transmembrane</keyword>